<accession>A0A8J3FAB9</accession>
<gene>
    <name evidence="1" type="ORF">GCM10007043_08680</name>
</gene>
<keyword evidence="2" id="KW-1185">Reference proteome</keyword>
<proteinExistence type="predicted"/>
<sequence>MRNVTLHDVHVLARLADLKEDLYQQTLLVTALIALLTEKGILREGELHQTCQQLEQELMAELPALRPDHPGAWDDQNTYRAT</sequence>
<reference evidence="1" key="2">
    <citation type="submission" date="2020-09" db="EMBL/GenBank/DDBJ databases">
        <authorList>
            <person name="Sun Q."/>
            <person name="Ohkuma M."/>
        </authorList>
    </citation>
    <scope>NUCLEOTIDE SEQUENCE</scope>
    <source>
        <strain evidence="1">JCM 14719</strain>
    </source>
</reference>
<name>A0A8J3FAB9_9BACI</name>
<comment type="caution">
    <text evidence="1">The sequence shown here is derived from an EMBL/GenBank/DDBJ whole genome shotgun (WGS) entry which is preliminary data.</text>
</comment>
<dbReference type="Proteomes" id="UP000637720">
    <property type="component" value="Unassembled WGS sequence"/>
</dbReference>
<evidence type="ECO:0000313" key="1">
    <source>
        <dbReference type="EMBL" id="GGJ97121.1"/>
    </source>
</evidence>
<dbReference type="AlphaFoldDB" id="A0A8J3FAB9"/>
<evidence type="ECO:0000313" key="2">
    <source>
        <dbReference type="Proteomes" id="UP000637720"/>
    </source>
</evidence>
<dbReference type="RefSeq" id="WP_054669873.1">
    <property type="nucleotide sequence ID" value="NZ_BMOF01000012.1"/>
</dbReference>
<protein>
    <submittedName>
        <fullName evidence="1">Uncharacterized protein</fullName>
    </submittedName>
</protein>
<organism evidence="1 2">
    <name type="scientific">Calditerricola satsumensis</name>
    <dbReference type="NCBI Taxonomy" id="373054"/>
    <lineage>
        <taxon>Bacteria</taxon>
        <taxon>Bacillati</taxon>
        <taxon>Bacillota</taxon>
        <taxon>Bacilli</taxon>
        <taxon>Bacillales</taxon>
        <taxon>Bacillaceae</taxon>
        <taxon>Calditerricola</taxon>
    </lineage>
</organism>
<dbReference type="EMBL" id="BMOF01000012">
    <property type="protein sequence ID" value="GGJ97121.1"/>
    <property type="molecule type" value="Genomic_DNA"/>
</dbReference>
<reference evidence="1" key="1">
    <citation type="journal article" date="2014" name="Int. J. Syst. Evol. Microbiol.">
        <title>Complete genome sequence of Corynebacterium casei LMG S-19264T (=DSM 44701T), isolated from a smear-ripened cheese.</title>
        <authorList>
            <consortium name="US DOE Joint Genome Institute (JGI-PGF)"/>
            <person name="Walter F."/>
            <person name="Albersmeier A."/>
            <person name="Kalinowski J."/>
            <person name="Ruckert C."/>
        </authorList>
    </citation>
    <scope>NUCLEOTIDE SEQUENCE</scope>
    <source>
        <strain evidence="1">JCM 14719</strain>
    </source>
</reference>